<sequence>MTAAHDTSRLPIDFQTDQDHDDSLHLLDQVRTALRDRTPLDIQGGGSKHFLGRPRRGVPIDTTRHRGIVSYDPTELIITARAGTPLAELESVLARGGQMLACEAPAFGPAATVGGMVAAGLSGPRRPWAGAVRDFVLGTRLISGLGTYLRFGGEVMKNVAGYDISRLLAGSHGCLGLITEVSFKVLPQPRCSISVAQPMPPDKALARLREWGQQPLPISAASHDGYALYLRFEGNDGSVRAACDRIGGDRLDDDWWLSLREHRLPFFATTDDPRPLWRLSVPSWQPPLNLPGDQWVDWGGAQRWLRSEAPPNNIQHLAQAAGGHATCFTAGHADSPFQPLPSALMHLHRNLKARLDPHGIFNPGRMYAEF</sequence>
<keyword evidence="2" id="KW-0274">FAD</keyword>
<dbReference type="InterPro" id="IPR016166">
    <property type="entry name" value="FAD-bd_PCMH"/>
</dbReference>
<feature type="domain" description="FAD-binding PCMH-type" evidence="3">
    <location>
        <begin position="12"/>
        <end position="188"/>
    </location>
</feature>
<dbReference type="InterPro" id="IPR016164">
    <property type="entry name" value="FAD-linked_Oxase-like_C"/>
</dbReference>
<evidence type="ECO:0000313" key="5">
    <source>
        <dbReference type="Proteomes" id="UP000245212"/>
    </source>
</evidence>
<dbReference type="SUPFAM" id="SSF55103">
    <property type="entry name" value="FAD-linked oxidases, C-terminal domain"/>
    <property type="match status" value="1"/>
</dbReference>
<dbReference type="Pfam" id="PF01565">
    <property type="entry name" value="FAD_binding_4"/>
    <property type="match status" value="1"/>
</dbReference>
<dbReference type="InterPro" id="IPR016169">
    <property type="entry name" value="FAD-bd_PCMH_sub2"/>
</dbReference>
<dbReference type="EMBL" id="QETA01000001">
    <property type="protein sequence ID" value="PWF24666.1"/>
    <property type="molecule type" value="Genomic_DNA"/>
</dbReference>
<dbReference type="GO" id="GO:0003824">
    <property type="term" value="F:catalytic activity"/>
    <property type="evidence" value="ECO:0007669"/>
    <property type="project" value="InterPro"/>
</dbReference>
<protein>
    <submittedName>
        <fullName evidence="4">Glycolate oxidase subunit GlcE</fullName>
    </submittedName>
</protein>
<evidence type="ECO:0000256" key="1">
    <source>
        <dbReference type="ARBA" id="ARBA00022630"/>
    </source>
</evidence>
<dbReference type="InterPro" id="IPR036318">
    <property type="entry name" value="FAD-bd_PCMH-like_sf"/>
</dbReference>
<comment type="caution">
    <text evidence="4">The sequence shown here is derived from an EMBL/GenBank/DDBJ whole genome shotgun (WGS) entry which is preliminary data.</text>
</comment>
<evidence type="ECO:0000259" key="3">
    <source>
        <dbReference type="PROSITE" id="PS51387"/>
    </source>
</evidence>
<proteinExistence type="predicted"/>
<dbReference type="RefSeq" id="WP_109060071.1">
    <property type="nucleotide sequence ID" value="NZ_QETA01000001.1"/>
</dbReference>
<reference evidence="5" key="1">
    <citation type="submission" date="2018-05" db="EMBL/GenBank/DDBJ databases">
        <authorList>
            <person name="Li Y."/>
        </authorList>
    </citation>
    <scope>NUCLEOTIDE SEQUENCE [LARGE SCALE GENOMIC DNA]</scope>
    <source>
        <strain evidence="5">3d-2-2</strain>
    </source>
</reference>
<dbReference type="GO" id="GO:0071949">
    <property type="term" value="F:FAD binding"/>
    <property type="evidence" value="ECO:0007669"/>
    <property type="project" value="InterPro"/>
</dbReference>
<dbReference type="SUPFAM" id="SSF56176">
    <property type="entry name" value="FAD-binding/transporter-associated domain-like"/>
    <property type="match status" value="1"/>
</dbReference>
<dbReference type="Gene3D" id="3.30.465.10">
    <property type="match status" value="1"/>
</dbReference>
<dbReference type="PANTHER" id="PTHR11748">
    <property type="entry name" value="D-LACTATE DEHYDROGENASE"/>
    <property type="match status" value="1"/>
</dbReference>
<gene>
    <name evidence="4" type="ORF">DD235_00235</name>
</gene>
<dbReference type="PANTHER" id="PTHR11748:SF103">
    <property type="entry name" value="GLYCOLATE OXIDASE SUBUNIT GLCE"/>
    <property type="match status" value="1"/>
</dbReference>
<dbReference type="AlphaFoldDB" id="A0A2V1K0F2"/>
<dbReference type="Proteomes" id="UP000245212">
    <property type="component" value="Unassembled WGS sequence"/>
</dbReference>
<dbReference type="NCBIfam" id="NF008439">
    <property type="entry name" value="PRK11282.1"/>
    <property type="match status" value="1"/>
</dbReference>
<dbReference type="InterPro" id="IPR006094">
    <property type="entry name" value="Oxid_FAD_bind_N"/>
</dbReference>
<evidence type="ECO:0000256" key="2">
    <source>
        <dbReference type="ARBA" id="ARBA00022827"/>
    </source>
</evidence>
<organism evidence="4 5">
    <name type="scientific">Corticimicrobacter populi</name>
    <dbReference type="NCBI Taxonomy" id="2175229"/>
    <lineage>
        <taxon>Bacteria</taxon>
        <taxon>Pseudomonadati</taxon>
        <taxon>Pseudomonadota</taxon>
        <taxon>Betaproteobacteria</taxon>
        <taxon>Burkholderiales</taxon>
        <taxon>Alcaligenaceae</taxon>
        <taxon>Corticimicrobacter</taxon>
    </lineage>
</organism>
<name>A0A2V1K0F2_9BURK</name>
<evidence type="ECO:0000313" key="4">
    <source>
        <dbReference type="EMBL" id="PWF24666.1"/>
    </source>
</evidence>
<dbReference type="PROSITE" id="PS51387">
    <property type="entry name" value="FAD_PCMH"/>
    <property type="match status" value="1"/>
</dbReference>
<accession>A0A2V1K0F2</accession>
<keyword evidence="5" id="KW-1185">Reference proteome</keyword>
<keyword evidence="1" id="KW-0285">Flavoprotein</keyword>